<feature type="compositionally biased region" description="Gly residues" evidence="1">
    <location>
        <begin position="19"/>
        <end position="33"/>
    </location>
</feature>
<feature type="compositionally biased region" description="Basic and acidic residues" evidence="1">
    <location>
        <begin position="104"/>
        <end position="120"/>
    </location>
</feature>
<dbReference type="AlphaFoldDB" id="F2DFF6"/>
<organism evidence="2">
    <name type="scientific">Hordeum vulgare subsp. vulgare</name>
    <name type="common">Domesticated barley</name>
    <dbReference type="NCBI Taxonomy" id="112509"/>
    <lineage>
        <taxon>Eukaryota</taxon>
        <taxon>Viridiplantae</taxon>
        <taxon>Streptophyta</taxon>
        <taxon>Embryophyta</taxon>
        <taxon>Tracheophyta</taxon>
        <taxon>Spermatophyta</taxon>
        <taxon>Magnoliopsida</taxon>
        <taxon>Liliopsida</taxon>
        <taxon>Poales</taxon>
        <taxon>Poaceae</taxon>
        <taxon>BOP clade</taxon>
        <taxon>Pooideae</taxon>
        <taxon>Triticodae</taxon>
        <taxon>Triticeae</taxon>
        <taxon>Hordeinae</taxon>
        <taxon>Hordeum</taxon>
    </lineage>
</organism>
<feature type="region of interest" description="Disordered" evidence="1">
    <location>
        <begin position="1"/>
        <end position="54"/>
    </location>
</feature>
<proteinExistence type="evidence at transcript level"/>
<evidence type="ECO:0000313" key="2">
    <source>
        <dbReference type="EMBL" id="BAJ93827.1"/>
    </source>
</evidence>
<protein>
    <submittedName>
        <fullName evidence="2">Predicted protein</fullName>
    </submittedName>
</protein>
<name>F2DFF6_HORVV</name>
<evidence type="ECO:0000256" key="1">
    <source>
        <dbReference type="SAM" id="MobiDB-lite"/>
    </source>
</evidence>
<feature type="compositionally biased region" description="Low complexity" evidence="1">
    <location>
        <begin position="9"/>
        <end position="18"/>
    </location>
</feature>
<sequence>MDGCGGGARPRASAAARGRGQGLQRGGPAGGGRAAAAGERRAATAASHGARQQLWQEAGEQAAWARGRCGVRRAHARAVQRCGQGARGQGRARSCAASVVVRDSRGRRAAAGKEERGEARRPHRRCTMAGAVRLGEVR</sequence>
<dbReference type="RefSeq" id="XP_044978934.1">
    <property type="nucleotide sequence ID" value="XM_045122999.1"/>
</dbReference>
<feature type="region of interest" description="Disordered" evidence="1">
    <location>
        <begin position="104"/>
        <end position="138"/>
    </location>
</feature>
<accession>F2DFF6</accession>
<dbReference type="KEGG" id="hvg:123446354"/>
<dbReference type="GeneID" id="123446354"/>
<reference evidence="2" key="1">
    <citation type="journal article" date="2011" name="Plant Physiol.">
        <title>Comprehensive sequence analysis of 24,783 barley full-length cDNAs derived from 12 clone libraries.</title>
        <authorList>
            <person name="Matsumoto T."/>
            <person name="Tanaka T."/>
            <person name="Sakai H."/>
            <person name="Amano N."/>
            <person name="Kanamori H."/>
            <person name="Kurita K."/>
            <person name="Kikuta A."/>
            <person name="Kamiya K."/>
            <person name="Yamamoto M."/>
            <person name="Ikawa H."/>
            <person name="Fujii N."/>
            <person name="Hori K."/>
            <person name="Itoh T."/>
            <person name="Sato K."/>
        </authorList>
    </citation>
    <scope>NUCLEOTIDE SEQUENCE</scope>
    <source>
        <tissue evidence="2">Shoot and root</tissue>
    </source>
</reference>
<dbReference type="EMBL" id="AK362623">
    <property type="protein sequence ID" value="BAJ93827.1"/>
    <property type="molecule type" value="mRNA"/>
</dbReference>